<dbReference type="PANTHER" id="PTHR33375">
    <property type="entry name" value="CHROMOSOME-PARTITIONING PROTEIN PARB-RELATED"/>
    <property type="match status" value="1"/>
</dbReference>
<dbReference type="FunFam" id="3.90.1530.30:FF:000001">
    <property type="entry name" value="Chromosome partitioning protein ParB"/>
    <property type="match status" value="1"/>
</dbReference>
<evidence type="ECO:0000256" key="2">
    <source>
        <dbReference type="ARBA" id="ARBA00006295"/>
    </source>
</evidence>
<dbReference type="EMBL" id="JADPIE010000007">
    <property type="protein sequence ID" value="MBF8437704.1"/>
    <property type="molecule type" value="Genomic_DNA"/>
</dbReference>
<dbReference type="SUPFAM" id="SSF110849">
    <property type="entry name" value="ParB/Sulfiredoxin"/>
    <property type="match status" value="1"/>
</dbReference>
<dbReference type="Pfam" id="PF02195">
    <property type="entry name" value="ParB_N"/>
    <property type="match status" value="1"/>
</dbReference>
<dbReference type="InterPro" id="IPR004437">
    <property type="entry name" value="ParB/RepB/Spo0J"/>
</dbReference>
<dbReference type="SMART" id="SM00470">
    <property type="entry name" value="ParB"/>
    <property type="match status" value="1"/>
</dbReference>
<proteinExistence type="inferred from homology"/>
<organism evidence="5 6">
    <name type="scientific">Halonatronomonas betaini</name>
    <dbReference type="NCBI Taxonomy" id="2778430"/>
    <lineage>
        <taxon>Bacteria</taxon>
        <taxon>Bacillati</taxon>
        <taxon>Bacillota</taxon>
        <taxon>Clostridia</taxon>
        <taxon>Halanaerobiales</taxon>
        <taxon>Halarsenatibacteraceae</taxon>
        <taxon>Halonatronomonas</taxon>
    </lineage>
</organism>
<dbReference type="AlphaFoldDB" id="A0A931AT71"/>
<dbReference type="NCBIfam" id="TIGR00180">
    <property type="entry name" value="parB_part"/>
    <property type="match status" value="1"/>
</dbReference>
<dbReference type="GO" id="GO:0007059">
    <property type="term" value="P:chromosome segregation"/>
    <property type="evidence" value="ECO:0007669"/>
    <property type="project" value="TreeGrafter"/>
</dbReference>
<dbReference type="InterPro" id="IPR003115">
    <property type="entry name" value="ParB_N"/>
</dbReference>
<dbReference type="CDD" id="cd16393">
    <property type="entry name" value="SPO0J_N"/>
    <property type="match status" value="1"/>
</dbReference>
<dbReference type="GO" id="GO:0045881">
    <property type="term" value="P:positive regulation of sporulation resulting in formation of a cellular spore"/>
    <property type="evidence" value="ECO:0007669"/>
    <property type="project" value="TreeGrafter"/>
</dbReference>
<evidence type="ECO:0000313" key="5">
    <source>
        <dbReference type="EMBL" id="MBF8437704.1"/>
    </source>
</evidence>
<reference evidence="5" key="1">
    <citation type="submission" date="2020-11" db="EMBL/GenBank/DDBJ databases">
        <title>Halonatronomonas betainensis gen. nov., sp. nov. a novel haloalkaliphilic representative of the family Halanaerobiacae capable of betaine degradation.</title>
        <authorList>
            <person name="Boltyanskaya Y."/>
            <person name="Kevbrin V."/>
            <person name="Detkova E."/>
            <person name="Grouzdev D.S."/>
            <person name="Koziaeva V."/>
            <person name="Zhilina T."/>
        </authorList>
    </citation>
    <scope>NUCLEOTIDE SEQUENCE</scope>
    <source>
        <strain evidence="5">Z-7014</strain>
    </source>
</reference>
<dbReference type="PANTHER" id="PTHR33375:SF8">
    <property type="entry name" value="NUCLEOID OCCLUSION PROTEIN"/>
    <property type="match status" value="1"/>
</dbReference>
<name>A0A931AT71_9FIRM</name>
<dbReference type="SUPFAM" id="SSF109709">
    <property type="entry name" value="KorB DNA-binding domain-like"/>
    <property type="match status" value="1"/>
</dbReference>
<dbReference type="RefSeq" id="WP_270454711.1">
    <property type="nucleotide sequence ID" value="NZ_JADPIE010000007.1"/>
</dbReference>
<evidence type="ECO:0000256" key="1">
    <source>
        <dbReference type="ARBA" id="ARBA00004453"/>
    </source>
</evidence>
<sequence>MRIPFFNNEDQKPNNEQIVNVNVENITPNPYQPRQSFSEDKLQELADSIASYGVIQPLTVRKIDEDKQYQLIAGERRLRAVKLLGKTEVPVIIKNLENREMAEIALIENLQRKDLNFIEEAEAYNKLIEEFNLTQTELATRIGKAQSTIANKLRLLNLPGSILHVIQQGGLNERQARALLKLDKKDDMLDIVEEAVRKDLNVRETEELVNKVKDSSKEELKEAESGKITGAFADIRLYLNTIEKTINQLDEAGANFKVERLESEDAVEFHIRIKREQAGQESD</sequence>
<gene>
    <name evidence="5" type="ORF">I0Q91_11470</name>
</gene>
<dbReference type="InterPro" id="IPR041468">
    <property type="entry name" value="HTH_ParB/Spo0J"/>
</dbReference>
<protein>
    <submittedName>
        <fullName evidence="5">ParB/RepB/Spo0J family partition protein</fullName>
    </submittedName>
</protein>
<dbReference type="Gene3D" id="3.90.1530.30">
    <property type="match status" value="1"/>
</dbReference>
<dbReference type="InterPro" id="IPR036086">
    <property type="entry name" value="ParB/Sulfiredoxin_sf"/>
</dbReference>
<accession>A0A931AT71</accession>
<dbReference type="FunFam" id="1.10.10.2830:FF:000001">
    <property type="entry name" value="Chromosome partitioning protein ParB"/>
    <property type="match status" value="1"/>
</dbReference>
<dbReference type="Gene3D" id="1.10.10.2830">
    <property type="match status" value="1"/>
</dbReference>
<dbReference type="GO" id="GO:0009295">
    <property type="term" value="C:nucleoid"/>
    <property type="evidence" value="ECO:0007669"/>
    <property type="project" value="UniProtKB-SubCell"/>
</dbReference>
<dbReference type="GO" id="GO:0003677">
    <property type="term" value="F:DNA binding"/>
    <property type="evidence" value="ECO:0007669"/>
    <property type="project" value="UniProtKB-KW"/>
</dbReference>
<dbReference type="Proteomes" id="UP000621436">
    <property type="component" value="Unassembled WGS sequence"/>
</dbReference>
<comment type="subcellular location">
    <subcellularLocation>
        <location evidence="1">Cytoplasm</location>
        <location evidence="1">Nucleoid</location>
    </subcellularLocation>
</comment>
<dbReference type="Pfam" id="PF17762">
    <property type="entry name" value="HTH_ParB"/>
    <property type="match status" value="1"/>
</dbReference>
<dbReference type="InterPro" id="IPR050336">
    <property type="entry name" value="Chromosome_partition/occlusion"/>
</dbReference>
<evidence type="ECO:0000256" key="3">
    <source>
        <dbReference type="ARBA" id="ARBA00023125"/>
    </source>
</evidence>
<evidence type="ECO:0000313" key="6">
    <source>
        <dbReference type="Proteomes" id="UP000621436"/>
    </source>
</evidence>
<evidence type="ECO:0000259" key="4">
    <source>
        <dbReference type="SMART" id="SM00470"/>
    </source>
</evidence>
<dbReference type="GO" id="GO:0005694">
    <property type="term" value="C:chromosome"/>
    <property type="evidence" value="ECO:0007669"/>
    <property type="project" value="TreeGrafter"/>
</dbReference>
<keyword evidence="6" id="KW-1185">Reference proteome</keyword>
<feature type="domain" description="ParB-like N-terminal" evidence="4">
    <location>
        <begin position="19"/>
        <end position="110"/>
    </location>
</feature>
<comment type="caution">
    <text evidence="5">The sequence shown here is derived from an EMBL/GenBank/DDBJ whole genome shotgun (WGS) entry which is preliminary data.</text>
</comment>
<comment type="similarity">
    <text evidence="2">Belongs to the ParB family.</text>
</comment>
<keyword evidence="3" id="KW-0238">DNA-binding</keyword>